<dbReference type="Pfam" id="PF18765">
    <property type="entry name" value="Polbeta"/>
    <property type="match status" value="1"/>
</dbReference>
<dbReference type="Proteomes" id="UP000826254">
    <property type="component" value="Chromosome"/>
</dbReference>
<dbReference type="Gene3D" id="1.10.10.10">
    <property type="entry name" value="Winged helix-like DNA-binding domain superfamily/Winged helix DNA-binding domain"/>
    <property type="match status" value="1"/>
</dbReference>
<dbReference type="SMART" id="SM00418">
    <property type="entry name" value="HTH_ARSR"/>
    <property type="match status" value="1"/>
</dbReference>
<gene>
    <name evidence="2" type="ORF">K6T50_08315</name>
</gene>
<dbReference type="GO" id="GO:0003700">
    <property type="term" value="F:DNA-binding transcription factor activity"/>
    <property type="evidence" value="ECO:0007669"/>
    <property type="project" value="InterPro"/>
</dbReference>
<reference evidence="2 3" key="1">
    <citation type="journal article" date="2021" name="Int. J. Syst. Evol. Microbiol.">
        <title>Halobaculum halophilum sp. nov. and Halobaculum salinum sp. nov., isolated from salt lake and saline soil.</title>
        <authorList>
            <person name="Cui H.L."/>
            <person name="Shi X.W."/>
            <person name="Yin X.M."/>
            <person name="Yang X.Y."/>
            <person name="Hou J."/>
            <person name="Zhu L."/>
        </authorList>
    </citation>
    <scope>NUCLEOTIDE SEQUENCE [LARGE SCALE GENOMIC DNA]</scope>
    <source>
        <strain evidence="2 3">NBRC 109044</strain>
    </source>
</reference>
<dbReference type="InterPro" id="IPR041633">
    <property type="entry name" value="Polbeta"/>
</dbReference>
<dbReference type="EMBL" id="CP081958">
    <property type="protein sequence ID" value="QZP36341.1"/>
    <property type="molecule type" value="Genomic_DNA"/>
</dbReference>
<dbReference type="CDD" id="cd00090">
    <property type="entry name" value="HTH_ARSR"/>
    <property type="match status" value="1"/>
</dbReference>
<dbReference type="SUPFAM" id="SSF46785">
    <property type="entry name" value="Winged helix' DNA-binding domain"/>
    <property type="match status" value="1"/>
</dbReference>
<dbReference type="InterPro" id="IPR011991">
    <property type="entry name" value="ArsR-like_HTH"/>
</dbReference>
<evidence type="ECO:0000313" key="2">
    <source>
        <dbReference type="EMBL" id="QZP36341.1"/>
    </source>
</evidence>
<feature type="domain" description="HTH arsR-type" evidence="1">
    <location>
        <begin position="23"/>
        <end position="101"/>
    </location>
</feature>
<keyword evidence="3" id="KW-1185">Reference proteome</keyword>
<dbReference type="InterPro" id="IPR001845">
    <property type="entry name" value="HTH_ArsR_DNA-bd_dom"/>
</dbReference>
<dbReference type="AlphaFoldDB" id="A0A8T8W945"/>
<name>A0A8T8W945_9EURY</name>
<dbReference type="SUPFAM" id="SSF81301">
    <property type="entry name" value="Nucleotidyltransferase"/>
    <property type="match status" value="1"/>
</dbReference>
<dbReference type="InterPro" id="IPR036390">
    <property type="entry name" value="WH_DNA-bd_sf"/>
</dbReference>
<dbReference type="InterPro" id="IPR000835">
    <property type="entry name" value="HTH_MarR-typ"/>
</dbReference>
<evidence type="ECO:0000259" key="1">
    <source>
        <dbReference type="SMART" id="SM00418"/>
    </source>
</evidence>
<organism evidence="2 3">
    <name type="scientific">Halobaculum magnesiiphilum</name>
    <dbReference type="NCBI Taxonomy" id="1017351"/>
    <lineage>
        <taxon>Archaea</taxon>
        <taxon>Methanobacteriati</taxon>
        <taxon>Methanobacteriota</taxon>
        <taxon>Stenosarchaea group</taxon>
        <taxon>Halobacteria</taxon>
        <taxon>Halobacteriales</taxon>
        <taxon>Haloferacaceae</taxon>
        <taxon>Halobaculum</taxon>
    </lineage>
</organism>
<dbReference type="Gene3D" id="3.30.460.10">
    <property type="entry name" value="Beta Polymerase, domain 2"/>
    <property type="match status" value="1"/>
</dbReference>
<evidence type="ECO:0000313" key="3">
    <source>
        <dbReference type="Proteomes" id="UP000826254"/>
    </source>
</evidence>
<accession>A0A8T8W945</accession>
<proteinExistence type="predicted"/>
<protein>
    <submittedName>
        <fullName evidence="2">Nucleotidyltransferase domain-containing protein</fullName>
    </submittedName>
</protein>
<sequence length="233" mass="26250">MSSNGNSGENTRVTVDIPLRDGRLFKSEATDDILLFLIRHHGESFSMTEIAEAVDYTRPTITKAVDVLSNNDLVVEERDGSRRLVQINRDRVTRPDDPYLEIPQSEFHAPVAAATEAILDELDDVLAVVLYGSVARGEADRRSDIDLWVLVREDRMGNQRRANQVRQSLEADTFTDNTLNVRRIGRIMNDLPDVLIVDATGFFSDEEVVTVRSDVRGTLFVQPDLEHEPEIAM</sequence>
<dbReference type="CDD" id="cd05403">
    <property type="entry name" value="NT_KNTase_like"/>
    <property type="match status" value="1"/>
</dbReference>
<dbReference type="InterPro" id="IPR043519">
    <property type="entry name" value="NT_sf"/>
</dbReference>
<dbReference type="InterPro" id="IPR036388">
    <property type="entry name" value="WH-like_DNA-bd_sf"/>
</dbReference>
<dbReference type="Pfam" id="PF12802">
    <property type="entry name" value="MarR_2"/>
    <property type="match status" value="1"/>
</dbReference>
<dbReference type="KEGG" id="hmp:K6T50_08315"/>